<keyword evidence="2" id="KW-1185">Reference proteome</keyword>
<dbReference type="EMBL" id="QJKJ01004201">
    <property type="protein sequence ID" value="RDX95119.1"/>
    <property type="molecule type" value="Genomic_DNA"/>
</dbReference>
<reference evidence="1" key="1">
    <citation type="submission" date="2018-05" db="EMBL/GenBank/DDBJ databases">
        <title>Draft genome of Mucuna pruriens seed.</title>
        <authorList>
            <person name="Nnadi N.E."/>
            <person name="Vos R."/>
            <person name="Hasami M.H."/>
            <person name="Devisetty U.K."/>
            <person name="Aguiy J.C."/>
        </authorList>
    </citation>
    <scope>NUCLEOTIDE SEQUENCE [LARGE SCALE GENOMIC DNA]</scope>
    <source>
        <strain evidence="1">JCA_2017</strain>
    </source>
</reference>
<evidence type="ECO:0000313" key="2">
    <source>
        <dbReference type="Proteomes" id="UP000257109"/>
    </source>
</evidence>
<organism evidence="1 2">
    <name type="scientific">Mucuna pruriens</name>
    <name type="common">Velvet bean</name>
    <name type="synonym">Dolichos pruriens</name>
    <dbReference type="NCBI Taxonomy" id="157652"/>
    <lineage>
        <taxon>Eukaryota</taxon>
        <taxon>Viridiplantae</taxon>
        <taxon>Streptophyta</taxon>
        <taxon>Embryophyta</taxon>
        <taxon>Tracheophyta</taxon>
        <taxon>Spermatophyta</taxon>
        <taxon>Magnoliopsida</taxon>
        <taxon>eudicotyledons</taxon>
        <taxon>Gunneridae</taxon>
        <taxon>Pentapetalae</taxon>
        <taxon>rosids</taxon>
        <taxon>fabids</taxon>
        <taxon>Fabales</taxon>
        <taxon>Fabaceae</taxon>
        <taxon>Papilionoideae</taxon>
        <taxon>50 kb inversion clade</taxon>
        <taxon>NPAAA clade</taxon>
        <taxon>indigoferoid/millettioid clade</taxon>
        <taxon>Phaseoleae</taxon>
        <taxon>Mucuna</taxon>
    </lineage>
</organism>
<gene>
    <name evidence="1" type="ORF">CR513_22405</name>
</gene>
<evidence type="ECO:0008006" key="3">
    <source>
        <dbReference type="Google" id="ProtNLM"/>
    </source>
</evidence>
<dbReference type="AlphaFoldDB" id="A0A371GX99"/>
<proteinExistence type="predicted"/>
<sequence length="135" mass="15042">MGIRISIWYQKLSIPKGLLQPPSTATRVATLWQCPLAIITTNKVDDSCLTSTIILMVEDKDSSFRSLGHNDLPTLLGSYQLHGCNYLQWASLVHSILKEHNKLSHIEGNSPAQTDPMFEAWDIEVTITSVLYCVG</sequence>
<protein>
    <recommendedName>
        <fullName evidence="3">Retrotransposon Copia-like N-terminal domain-containing protein</fullName>
    </recommendedName>
</protein>
<evidence type="ECO:0000313" key="1">
    <source>
        <dbReference type="EMBL" id="RDX95119.1"/>
    </source>
</evidence>
<comment type="caution">
    <text evidence="1">The sequence shown here is derived from an EMBL/GenBank/DDBJ whole genome shotgun (WGS) entry which is preliminary data.</text>
</comment>
<dbReference type="Proteomes" id="UP000257109">
    <property type="component" value="Unassembled WGS sequence"/>
</dbReference>
<accession>A0A371GX99</accession>
<feature type="non-terminal residue" evidence="1">
    <location>
        <position position="1"/>
    </location>
</feature>
<name>A0A371GX99_MUCPR</name>